<evidence type="ECO:0000256" key="1">
    <source>
        <dbReference type="SAM" id="MobiDB-lite"/>
    </source>
</evidence>
<evidence type="ECO:0000313" key="3">
    <source>
        <dbReference type="EMBL" id="QKD05620.1"/>
    </source>
</evidence>
<name>A0A6M7WNB6_RHILI</name>
<dbReference type="AlphaFoldDB" id="A0A6M7WNB6"/>
<evidence type="ECO:0000259" key="2">
    <source>
        <dbReference type="Pfam" id="PF13817"/>
    </source>
</evidence>
<feature type="region of interest" description="Disordered" evidence="1">
    <location>
        <begin position="86"/>
        <end position="114"/>
    </location>
</feature>
<feature type="domain" description="Transposase IS66 C-terminal" evidence="2">
    <location>
        <begin position="39"/>
        <end position="77"/>
    </location>
</feature>
<dbReference type="EMBL" id="CP033367">
    <property type="protein sequence ID" value="QKD05620.1"/>
    <property type="molecule type" value="Genomic_DNA"/>
</dbReference>
<proteinExistence type="predicted"/>
<gene>
    <name evidence="3" type="ORF">EB235_32465</name>
</gene>
<sequence>MTTVAPRSTTTPSSAQSVRKYALFAGSNGGAEHWAVIASLIESCRLNGVESLGYLADVLTTRIVNSHPSQIDEMLPWVRHPGAELKAARKHRHASSASSANLQNSSCQAAKVPP</sequence>
<organism evidence="3 4">
    <name type="scientific">Mesorhizobium loti R88b</name>
    <dbReference type="NCBI Taxonomy" id="935548"/>
    <lineage>
        <taxon>Bacteria</taxon>
        <taxon>Pseudomonadati</taxon>
        <taxon>Pseudomonadota</taxon>
        <taxon>Alphaproteobacteria</taxon>
        <taxon>Hyphomicrobiales</taxon>
        <taxon>Phyllobacteriaceae</taxon>
        <taxon>Mesorhizobium</taxon>
    </lineage>
</organism>
<feature type="compositionally biased region" description="Low complexity" evidence="1">
    <location>
        <begin position="95"/>
        <end position="114"/>
    </location>
</feature>
<dbReference type="Proteomes" id="UP000503017">
    <property type="component" value="Chromosome"/>
</dbReference>
<dbReference type="Pfam" id="PF13817">
    <property type="entry name" value="DDE_Tnp_IS66_C"/>
    <property type="match status" value="1"/>
</dbReference>
<accession>A0A6M7WNB6</accession>
<evidence type="ECO:0000313" key="4">
    <source>
        <dbReference type="Proteomes" id="UP000503017"/>
    </source>
</evidence>
<dbReference type="InterPro" id="IPR039552">
    <property type="entry name" value="IS66_C"/>
</dbReference>
<reference evidence="3 4" key="1">
    <citation type="submission" date="2018-10" db="EMBL/GenBank/DDBJ databases">
        <authorList>
            <person name="Perry B.J."/>
            <person name="Sullivan J.T."/>
            <person name="Murphy R.J.T."/>
            <person name="Ramsay J.P."/>
            <person name="Ronson C.W."/>
        </authorList>
    </citation>
    <scope>NUCLEOTIDE SEQUENCE [LARGE SCALE GENOMIC DNA]</scope>
    <source>
        <strain evidence="3 4">R88b</strain>
    </source>
</reference>
<protein>
    <submittedName>
        <fullName evidence="3">Transposase domain-containing protein</fullName>
    </submittedName>
</protein>